<evidence type="ECO:0000256" key="1">
    <source>
        <dbReference type="ARBA" id="ARBA00004651"/>
    </source>
</evidence>
<evidence type="ECO:0000256" key="4">
    <source>
        <dbReference type="ARBA" id="ARBA00022692"/>
    </source>
</evidence>
<dbReference type="InterPro" id="IPR014047">
    <property type="entry name" value="Chr_Tranpt_l_chain"/>
</dbReference>
<evidence type="ECO:0000313" key="9">
    <source>
        <dbReference type="Proteomes" id="UP001310248"/>
    </source>
</evidence>
<evidence type="ECO:0000256" key="5">
    <source>
        <dbReference type="ARBA" id="ARBA00022989"/>
    </source>
</evidence>
<feature type="transmembrane region" description="Helical" evidence="7">
    <location>
        <begin position="255"/>
        <end position="280"/>
    </location>
</feature>
<keyword evidence="3" id="KW-1003">Cell membrane</keyword>
<comment type="subcellular location">
    <subcellularLocation>
        <location evidence="1">Cell membrane</location>
        <topology evidence="1">Multi-pass membrane protein</topology>
    </subcellularLocation>
</comment>
<dbReference type="PANTHER" id="PTHR33567">
    <property type="entry name" value="CHROMATE ION TRANSPORTER (EUROFUNG)"/>
    <property type="match status" value="1"/>
</dbReference>
<evidence type="ECO:0000256" key="3">
    <source>
        <dbReference type="ARBA" id="ARBA00022475"/>
    </source>
</evidence>
<keyword evidence="4 7" id="KW-0812">Transmembrane</keyword>
<keyword evidence="6 7" id="KW-0472">Membrane</keyword>
<keyword evidence="5 7" id="KW-1133">Transmembrane helix</keyword>
<dbReference type="InterPro" id="IPR003370">
    <property type="entry name" value="Chromate_transpt"/>
</dbReference>
<dbReference type="PANTHER" id="PTHR33567:SF3">
    <property type="entry name" value="CHROMATE ION TRANSPORTER (EUROFUNG)"/>
    <property type="match status" value="1"/>
</dbReference>
<comment type="similarity">
    <text evidence="2">Belongs to the chromate ion transporter (CHR) (TC 2.A.51) family.</text>
</comment>
<accession>A0ABU7G0M4</accession>
<evidence type="ECO:0000256" key="2">
    <source>
        <dbReference type="ARBA" id="ARBA00005262"/>
    </source>
</evidence>
<dbReference type="PIRSF" id="PIRSF004810">
    <property type="entry name" value="ChrA"/>
    <property type="match status" value="1"/>
</dbReference>
<feature type="transmembrane region" description="Helical" evidence="7">
    <location>
        <begin position="75"/>
        <end position="101"/>
    </location>
</feature>
<dbReference type="EMBL" id="JAYDYW010000004">
    <property type="protein sequence ID" value="MEE1672958.1"/>
    <property type="molecule type" value="Genomic_DNA"/>
</dbReference>
<dbReference type="Proteomes" id="UP001310248">
    <property type="component" value="Unassembled WGS sequence"/>
</dbReference>
<feature type="transmembrane region" description="Helical" evidence="7">
    <location>
        <begin position="286"/>
        <end position="308"/>
    </location>
</feature>
<evidence type="ECO:0000313" key="8">
    <source>
        <dbReference type="EMBL" id="MEE1672958.1"/>
    </source>
</evidence>
<dbReference type="Pfam" id="PF02417">
    <property type="entry name" value="Chromate_transp"/>
    <property type="match status" value="2"/>
</dbReference>
<evidence type="ECO:0000256" key="6">
    <source>
        <dbReference type="ARBA" id="ARBA00023136"/>
    </source>
</evidence>
<feature type="transmembrane region" description="Helical" evidence="7">
    <location>
        <begin position="369"/>
        <end position="386"/>
    </location>
</feature>
<dbReference type="RefSeq" id="WP_329774346.1">
    <property type="nucleotide sequence ID" value="NZ_JAYDYW010000004.1"/>
</dbReference>
<keyword evidence="9" id="KW-1185">Reference proteome</keyword>
<feature type="transmembrane region" description="Helical" evidence="7">
    <location>
        <begin position="107"/>
        <end position="127"/>
    </location>
</feature>
<evidence type="ECO:0000256" key="7">
    <source>
        <dbReference type="SAM" id="Phobius"/>
    </source>
</evidence>
<sequence>MTAIIEVFVAFLRLGLVSFGGPAAHIGFFKQEFVDNRNWMSQQEYANLVALSQFLPGPGSSQVGFAIGLRRAGKLGALAAFIGFTLPSAALMTALALAASYSDNNPLVLGLIAGLKIAALVVVVDAVRQMYGQFCSNVYLSCACFITAAALLLLPNLSTQLLCLAIAAIAGLSLQKKLNALKPIATKPNEQSGAIKLPYLLVFGVLLLLAFFELPQLATSFSQFYQAGSWVFGGGHVVLPLLQQTLVNEVNQEQFLTAYAAAQAVPGPMFTIASYLGAIVGEQSPIVYALVATLAIFLPGFLLVLAFVDAWQALANKAKFSAAMQMVNAAVVGLLVAALYQPIFTSAIHSNLEVVLALLGFCLLRVFKLPLYVMLICLGGAGLLFLS</sequence>
<reference evidence="9" key="1">
    <citation type="submission" date="2023-07" db="EMBL/GenBank/DDBJ databases">
        <title>Draft genome sequence of Agarivorans aestuarii strain ZMCS4, a CAZymes producing bacteria isolated from the marine brown algae Clodostephus spongiosus.</title>
        <authorList>
            <person name="Lorente B."/>
            <person name="Cabral C."/>
            <person name="Frias J."/>
            <person name="Faria J."/>
            <person name="Toubarro D."/>
        </authorList>
    </citation>
    <scope>NUCLEOTIDE SEQUENCE [LARGE SCALE GENOMIC DNA]</scope>
    <source>
        <strain evidence="9">ZMCS4</strain>
    </source>
</reference>
<feature type="transmembrane region" description="Helical" evidence="7">
    <location>
        <begin position="157"/>
        <end position="174"/>
    </location>
</feature>
<feature type="transmembrane region" description="Helical" evidence="7">
    <location>
        <begin position="134"/>
        <end position="151"/>
    </location>
</feature>
<feature type="transmembrane region" description="Helical" evidence="7">
    <location>
        <begin position="224"/>
        <end position="243"/>
    </location>
</feature>
<organism evidence="8 9">
    <name type="scientific">Agarivorans aestuarii</name>
    <dbReference type="NCBI Taxonomy" id="1563703"/>
    <lineage>
        <taxon>Bacteria</taxon>
        <taxon>Pseudomonadati</taxon>
        <taxon>Pseudomonadota</taxon>
        <taxon>Gammaproteobacteria</taxon>
        <taxon>Alteromonadales</taxon>
        <taxon>Alteromonadaceae</taxon>
        <taxon>Agarivorans</taxon>
    </lineage>
</organism>
<feature type="transmembrane region" description="Helical" evidence="7">
    <location>
        <begin position="320"/>
        <end position="340"/>
    </location>
</feature>
<protein>
    <submittedName>
        <fullName evidence="8">Chromate efflux transporter</fullName>
    </submittedName>
</protein>
<feature type="transmembrane region" description="Helical" evidence="7">
    <location>
        <begin position="194"/>
        <end position="212"/>
    </location>
</feature>
<gene>
    <name evidence="8" type="primary">chrA</name>
    <name evidence="8" type="ORF">SNR37_002369</name>
</gene>
<proteinExistence type="inferred from homology"/>
<dbReference type="NCBIfam" id="TIGR00937">
    <property type="entry name" value="2A51"/>
    <property type="match status" value="1"/>
</dbReference>
<name>A0ABU7G0M4_9ALTE</name>
<comment type="caution">
    <text evidence="8">The sequence shown here is derived from an EMBL/GenBank/DDBJ whole genome shotgun (WGS) entry which is preliminary data.</text>
</comment>